<accession>A0A432YMP8</accession>
<dbReference type="InterPro" id="IPR005502">
    <property type="entry name" value="Ribosyl_crysJ1"/>
</dbReference>
<sequence length="325" mass="35856">MSHNACTLTKHKKNESGDRTMSLTIQEKRQGCYWGQCVGDALGSIVEFKTKETIAKAYPNGITELIASPVFPTAERGQLTDDSEMAIALMTSMHDSGGNFIGYDPDRALKNYRDWYDSAPIDCGFTISRGITGDPNPSSEANGALMRVSALALRSDSVDETSAVNWARQDSELTHPNPVCVQANQLFVALIRHMLVHDETFSGEQLHEAAQHLVSTYQLSSLSELVMQAKHQNVSDFYINMGWVRLALQNALFHLFNDTPWREAVHTTVIQGGDTDTNAAIVGALLGARSGAKEIPERWLHDVKSARPARRPDWLHAYTGAQLIS</sequence>
<dbReference type="GO" id="GO:0046872">
    <property type="term" value="F:metal ion binding"/>
    <property type="evidence" value="ECO:0007669"/>
    <property type="project" value="UniProtKB-KW"/>
</dbReference>
<feature type="binding site" evidence="3">
    <location>
        <position position="82"/>
    </location>
    <ligand>
        <name>Mg(2+)</name>
        <dbReference type="ChEBI" id="CHEBI:18420"/>
        <label>1</label>
    </ligand>
</feature>
<evidence type="ECO:0000313" key="5">
    <source>
        <dbReference type="Proteomes" id="UP000288259"/>
    </source>
</evidence>
<comment type="cofactor">
    <cofactor evidence="3">
        <name>Mg(2+)</name>
        <dbReference type="ChEBI" id="CHEBI:18420"/>
    </cofactor>
    <text evidence="3">Binds 2 magnesium ions per subunit.</text>
</comment>
<feature type="binding site" evidence="3">
    <location>
        <position position="81"/>
    </location>
    <ligand>
        <name>Mg(2+)</name>
        <dbReference type="ChEBI" id="CHEBI:18420"/>
        <label>1</label>
    </ligand>
</feature>
<comment type="similarity">
    <text evidence="1">Belongs to the ADP-ribosylglycohydrolase family.</text>
</comment>
<dbReference type="Pfam" id="PF03747">
    <property type="entry name" value="ADP_ribosyl_GH"/>
    <property type="match status" value="1"/>
</dbReference>
<dbReference type="Gene3D" id="1.10.4080.10">
    <property type="entry name" value="ADP-ribosylation/Crystallin J1"/>
    <property type="match status" value="1"/>
</dbReference>
<evidence type="ECO:0000313" key="4">
    <source>
        <dbReference type="EMBL" id="RUO62213.1"/>
    </source>
</evidence>
<keyword evidence="5" id="KW-1185">Reference proteome</keyword>
<keyword evidence="2 4" id="KW-0378">Hydrolase</keyword>
<dbReference type="AlphaFoldDB" id="A0A432YMP8"/>
<evidence type="ECO:0000256" key="2">
    <source>
        <dbReference type="ARBA" id="ARBA00022801"/>
    </source>
</evidence>
<evidence type="ECO:0000256" key="1">
    <source>
        <dbReference type="ARBA" id="ARBA00010702"/>
    </source>
</evidence>
<keyword evidence="3" id="KW-0479">Metal-binding</keyword>
<proteinExistence type="inferred from homology"/>
<keyword evidence="3" id="KW-0460">Magnesium</keyword>
<reference evidence="5" key="1">
    <citation type="journal article" date="2018" name="Front. Microbiol.">
        <title>Genome-Based Analysis Reveals the Taxonomy and Diversity of the Family Idiomarinaceae.</title>
        <authorList>
            <person name="Liu Y."/>
            <person name="Lai Q."/>
            <person name="Shao Z."/>
        </authorList>
    </citation>
    <scope>NUCLEOTIDE SEQUENCE [LARGE SCALE GENOMIC DNA]</scope>
    <source>
        <strain evidence="5">CVS-6</strain>
    </source>
</reference>
<dbReference type="InterPro" id="IPR050792">
    <property type="entry name" value="ADP-ribosylglycohydrolase"/>
</dbReference>
<protein>
    <submittedName>
        <fullName evidence="4">Ribosylglycohydrolase</fullName>
    </submittedName>
</protein>
<dbReference type="PANTHER" id="PTHR16222">
    <property type="entry name" value="ADP-RIBOSYLGLYCOHYDROLASE"/>
    <property type="match status" value="1"/>
</dbReference>
<dbReference type="PANTHER" id="PTHR16222:SF24">
    <property type="entry name" value="ADP-RIBOSYLHYDROLASE ARH3"/>
    <property type="match status" value="1"/>
</dbReference>
<dbReference type="EMBL" id="PIPY01000004">
    <property type="protein sequence ID" value="RUO62213.1"/>
    <property type="molecule type" value="Genomic_DNA"/>
</dbReference>
<dbReference type="Proteomes" id="UP000288259">
    <property type="component" value="Unassembled WGS sequence"/>
</dbReference>
<feature type="binding site" evidence="3">
    <location>
        <position position="80"/>
    </location>
    <ligand>
        <name>Mg(2+)</name>
        <dbReference type="ChEBI" id="CHEBI:18420"/>
        <label>1</label>
    </ligand>
</feature>
<dbReference type="SUPFAM" id="SSF101478">
    <property type="entry name" value="ADP-ribosylglycohydrolase"/>
    <property type="match status" value="1"/>
</dbReference>
<feature type="binding site" evidence="3">
    <location>
        <position position="277"/>
    </location>
    <ligand>
        <name>Mg(2+)</name>
        <dbReference type="ChEBI" id="CHEBI:18420"/>
        <label>1</label>
    </ligand>
</feature>
<evidence type="ECO:0000256" key="3">
    <source>
        <dbReference type="PIRSR" id="PIRSR605502-1"/>
    </source>
</evidence>
<dbReference type="GO" id="GO:0016787">
    <property type="term" value="F:hydrolase activity"/>
    <property type="evidence" value="ECO:0007669"/>
    <property type="project" value="UniProtKB-KW"/>
</dbReference>
<organism evidence="4 5">
    <name type="scientific">Pseudidiomarina insulisalsae</name>
    <dbReference type="NCBI Taxonomy" id="575789"/>
    <lineage>
        <taxon>Bacteria</taxon>
        <taxon>Pseudomonadati</taxon>
        <taxon>Pseudomonadota</taxon>
        <taxon>Gammaproteobacteria</taxon>
        <taxon>Alteromonadales</taxon>
        <taxon>Idiomarinaceae</taxon>
        <taxon>Pseudidiomarina</taxon>
    </lineage>
</organism>
<comment type="caution">
    <text evidence="4">The sequence shown here is derived from an EMBL/GenBank/DDBJ whole genome shotgun (WGS) entry which is preliminary data.</text>
</comment>
<feature type="binding site" evidence="3">
    <location>
        <position position="276"/>
    </location>
    <ligand>
        <name>Mg(2+)</name>
        <dbReference type="ChEBI" id="CHEBI:18420"/>
        <label>1</label>
    </ligand>
</feature>
<feature type="binding site" evidence="3">
    <location>
        <position position="274"/>
    </location>
    <ligand>
        <name>Mg(2+)</name>
        <dbReference type="ChEBI" id="CHEBI:18420"/>
        <label>1</label>
    </ligand>
</feature>
<name>A0A432YMP8_9GAMM</name>
<dbReference type="InterPro" id="IPR036705">
    <property type="entry name" value="Ribosyl_crysJ1_sf"/>
</dbReference>
<gene>
    <name evidence="4" type="ORF">CWI71_05015</name>
</gene>